<reference evidence="3 4" key="1">
    <citation type="submission" date="2021-03" db="EMBL/GenBank/DDBJ databases">
        <title>Genomic Encyclopedia of Type Strains, Phase IV (KMG-IV): sequencing the most valuable type-strain genomes for metagenomic binning, comparative biology and taxonomic classification.</title>
        <authorList>
            <person name="Goeker M."/>
        </authorList>
    </citation>
    <scope>NUCLEOTIDE SEQUENCE [LARGE SCALE GENOMIC DNA]</scope>
    <source>
        <strain evidence="3 4">DSM 24950</strain>
    </source>
</reference>
<protein>
    <submittedName>
        <fullName evidence="3">Glycosyltransferase involved in cell wall biosynthesis</fullName>
    </submittedName>
</protein>
<feature type="domain" description="Glycosyltransferase 2-like" evidence="2">
    <location>
        <begin position="6"/>
        <end position="138"/>
    </location>
</feature>
<dbReference type="PANTHER" id="PTHR22916">
    <property type="entry name" value="GLYCOSYLTRANSFERASE"/>
    <property type="match status" value="1"/>
</dbReference>
<evidence type="ECO:0000313" key="4">
    <source>
        <dbReference type="Proteomes" id="UP001519344"/>
    </source>
</evidence>
<proteinExistence type="inferred from homology"/>
<evidence type="ECO:0000256" key="1">
    <source>
        <dbReference type="ARBA" id="ARBA00006739"/>
    </source>
</evidence>
<gene>
    <name evidence="3" type="ORF">J2Z65_001959</name>
</gene>
<dbReference type="InterPro" id="IPR001173">
    <property type="entry name" value="Glyco_trans_2-like"/>
</dbReference>
<dbReference type="InterPro" id="IPR029044">
    <property type="entry name" value="Nucleotide-diphossugar_trans"/>
</dbReference>
<dbReference type="PANTHER" id="PTHR22916:SF3">
    <property type="entry name" value="UDP-GLCNAC:BETAGAL BETA-1,3-N-ACETYLGLUCOSAMINYLTRANSFERASE-LIKE PROTEIN 1"/>
    <property type="match status" value="1"/>
</dbReference>
<name>A0ABS4HVU5_9BACL</name>
<sequence>MTPLVSILLPTFERPLYLKQALISALSQTYPHIEIIICDNSRDNATEQVVNSYLTSPNGSRIKYVRNETNIGPIANQHKCFQLAAGEYVNYLMDDDLFHPRKIELMVPYFITNRNVGLVTSRRQIINDSGEPISISKDPPFKMSNKKETVLINGRTIMKSMITDMKNQIGEPTAVLFRKSDLREPFGTFCGKQAFSNVDVASWLALLTTKHAVFLKDTLSSFRNHPTQLTHTLLSRIGRKCDWIDASLLTRQQGIFEDSSAFTGVLSRLDKSVLDNFSKWSEATNDQYLDELLPRVRQLASVSENTKQLSSMAKDLKKLAERLEKRRSRNK</sequence>
<comment type="similarity">
    <text evidence="1">Belongs to the glycosyltransferase 2 family.</text>
</comment>
<dbReference type="Gene3D" id="3.90.550.10">
    <property type="entry name" value="Spore Coat Polysaccharide Biosynthesis Protein SpsA, Chain A"/>
    <property type="match status" value="1"/>
</dbReference>
<organism evidence="3 4">
    <name type="scientific">Paenibacillus aceris</name>
    <dbReference type="NCBI Taxonomy" id="869555"/>
    <lineage>
        <taxon>Bacteria</taxon>
        <taxon>Bacillati</taxon>
        <taxon>Bacillota</taxon>
        <taxon>Bacilli</taxon>
        <taxon>Bacillales</taxon>
        <taxon>Paenibacillaceae</taxon>
        <taxon>Paenibacillus</taxon>
    </lineage>
</organism>
<accession>A0ABS4HVU5</accession>
<evidence type="ECO:0000259" key="2">
    <source>
        <dbReference type="Pfam" id="PF00535"/>
    </source>
</evidence>
<keyword evidence="4" id="KW-1185">Reference proteome</keyword>
<dbReference type="Pfam" id="PF00535">
    <property type="entry name" value="Glycos_transf_2"/>
    <property type="match status" value="1"/>
</dbReference>
<dbReference type="SUPFAM" id="SSF53448">
    <property type="entry name" value="Nucleotide-diphospho-sugar transferases"/>
    <property type="match status" value="1"/>
</dbReference>
<dbReference type="EMBL" id="JAGGKV010000004">
    <property type="protein sequence ID" value="MBP1962743.1"/>
    <property type="molecule type" value="Genomic_DNA"/>
</dbReference>
<comment type="caution">
    <text evidence="3">The sequence shown here is derived from an EMBL/GenBank/DDBJ whole genome shotgun (WGS) entry which is preliminary data.</text>
</comment>
<evidence type="ECO:0000313" key="3">
    <source>
        <dbReference type="EMBL" id="MBP1962743.1"/>
    </source>
</evidence>
<dbReference type="Proteomes" id="UP001519344">
    <property type="component" value="Unassembled WGS sequence"/>
</dbReference>
<dbReference type="RefSeq" id="WP_167053290.1">
    <property type="nucleotide sequence ID" value="NZ_JAAOZR010000006.1"/>
</dbReference>